<keyword evidence="4" id="KW-1185">Reference proteome</keyword>
<evidence type="ECO:0000313" key="4">
    <source>
        <dbReference type="Proteomes" id="UP000235371"/>
    </source>
</evidence>
<dbReference type="CDD" id="cd00299">
    <property type="entry name" value="GST_C_family"/>
    <property type="match status" value="1"/>
</dbReference>
<protein>
    <submittedName>
        <fullName evidence="3">Glutathione s-transferase-related protein-like protein</fullName>
    </submittedName>
</protein>
<name>A0A2J6T285_9HELO</name>
<dbReference type="Gene3D" id="3.40.30.110">
    <property type="match status" value="2"/>
</dbReference>
<dbReference type="InParanoid" id="A0A2J6T285"/>
<dbReference type="Proteomes" id="UP000235371">
    <property type="component" value="Unassembled WGS sequence"/>
</dbReference>
<evidence type="ECO:0000259" key="1">
    <source>
        <dbReference type="Pfam" id="PF13417"/>
    </source>
</evidence>
<dbReference type="AlphaFoldDB" id="A0A2J6T285"/>
<dbReference type="OrthoDB" id="202840at2759"/>
<dbReference type="RefSeq" id="XP_024734039.1">
    <property type="nucleotide sequence ID" value="XM_024880767.1"/>
</dbReference>
<dbReference type="GeneID" id="36588844"/>
<feature type="domain" description="DUF7962" evidence="2">
    <location>
        <begin position="117"/>
        <end position="237"/>
    </location>
</feature>
<keyword evidence="3" id="KW-0808">Transferase</keyword>
<proteinExistence type="predicted"/>
<reference evidence="3 4" key="1">
    <citation type="submission" date="2016-04" db="EMBL/GenBank/DDBJ databases">
        <title>A degradative enzymes factory behind the ericoid mycorrhizal symbiosis.</title>
        <authorList>
            <consortium name="DOE Joint Genome Institute"/>
            <person name="Martino E."/>
            <person name="Morin E."/>
            <person name="Grelet G."/>
            <person name="Kuo A."/>
            <person name="Kohler A."/>
            <person name="Daghino S."/>
            <person name="Barry K."/>
            <person name="Choi C."/>
            <person name="Cichocki N."/>
            <person name="Clum A."/>
            <person name="Copeland A."/>
            <person name="Hainaut M."/>
            <person name="Haridas S."/>
            <person name="Labutti K."/>
            <person name="Lindquist E."/>
            <person name="Lipzen A."/>
            <person name="Khouja H.-R."/>
            <person name="Murat C."/>
            <person name="Ohm R."/>
            <person name="Olson A."/>
            <person name="Spatafora J."/>
            <person name="Veneault-Fourrey C."/>
            <person name="Henrissat B."/>
            <person name="Grigoriev I."/>
            <person name="Martin F."/>
            <person name="Perotto S."/>
        </authorList>
    </citation>
    <scope>NUCLEOTIDE SEQUENCE [LARGE SCALE GENOMIC DNA]</scope>
    <source>
        <strain evidence="3 4">E</strain>
    </source>
</reference>
<feature type="domain" description="GST N-terminal" evidence="1">
    <location>
        <begin position="9"/>
        <end position="83"/>
    </location>
</feature>
<evidence type="ECO:0000259" key="2">
    <source>
        <dbReference type="Pfam" id="PF25907"/>
    </source>
</evidence>
<dbReference type="InterPro" id="IPR036249">
    <property type="entry name" value="Thioredoxin-like_sf"/>
</dbReference>
<dbReference type="SUPFAM" id="SSF47616">
    <property type="entry name" value="GST C-terminal domain-like"/>
    <property type="match status" value="1"/>
</dbReference>
<dbReference type="InterPro" id="IPR058268">
    <property type="entry name" value="DUF7962"/>
</dbReference>
<dbReference type="GO" id="GO:0016740">
    <property type="term" value="F:transferase activity"/>
    <property type="evidence" value="ECO:0007669"/>
    <property type="project" value="UniProtKB-KW"/>
</dbReference>
<organism evidence="3 4">
    <name type="scientific">Hyaloscypha bicolor E</name>
    <dbReference type="NCBI Taxonomy" id="1095630"/>
    <lineage>
        <taxon>Eukaryota</taxon>
        <taxon>Fungi</taxon>
        <taxon>Dikarya</taxon>
        <taxon>Ascomycota</taxon>
        <taxon>Pezizomycotina</taxon>
        <taxon>Leotiomycetes</taxon>
        <taxon>Helotiales</taxon>
        <taxon>Hyaloscyphaceae</taxon>
        <taxon>Hyaloscypha</taxon>
        <taxon>Hyaloscypha bicolor</taxon>
    </lineage>
</organism>
<dbReference type="InterPro" id="IPR004045">
    <property type="entry name" value="Glutathione_S-Trfase_N"/>
</dbReference>
<dbReference type="STRING" id="1095630.A0A2J6T285"/>
<sequence>MDQSREIILYHYSFSPYARRITWYLNLRRIPFKQCMQPATMPRPDISSLGTAYRRIPLLSIGRDIYLDTRLILSKLETLFPPSSAHPALTSPSPSPDQATLTKLLEHWAIDAGMFNRAAALIPSDMPLLKDPKFTKDREDYTGRSWSKENIERARPEALVEIHAAFEFFEGTVLADGREWVLGGREGPMLADIEAAWLFSWLKGLKGALPPAYISSQQFPKTFAWIERFDAVVLAAMKKNGPAQKISGAEAVQAVGNGEWAEEEASVDGDNPSGLRKGEMVEVWPIDSGFSRKDRGRLVGLSTREVVVEGRTEEGGEVRIHAPRHGFRVRSVKEVEKL</sequence>
<gene>
    <name evidence="3" type="ORF">K444DRAFT_615607</name>
</gene>
<dbReference type="CDD" id="cd00570">
    <property type="entry name" value="GST_N_family"/>
    <property type="match status" value="1"/>
</dbReference>
<evidence type="ECO:0000313" key="3">
    <source>
        <dbReference type="EMBL" id="PMD57135.1"/>
    </source>
</evidence>
<dbReference type="EMBL" id="KZ613847">
    <property type="protein sequence ID" value="PMD57135.1"/>
    <property type="molecule type" value="Genomic_DNA"/>
</dbReference>
<dbReference type="Pfam" id="PF25907">
    <property type="entry name" value="DUF7962"/>
    <property type="match status" value="1"/>
</dbReference>
<dbReference type="SUPFAM" id="SSF52833">
    <property type="entry name" value="Thioredoxin-like"/>
    <property type="match status" value="1"/>
</dbReference>
<accession>A0A2J6T285</accession>
<dbReference type="Pfam" id="PF13417">
    <property type="entry name" value="GST_N_3"/>
    <property type="match status" value="1"/>
</dbReference>
<dbReference type="InterPro" id="IPR036282">
    <property type="entry name" value="Glutathione-S-Trfase_C_sf"/>
</dbReference>